<organism evidence="2 3">
    <name type="scientific">Sphingobacterium faecale</name>
    <dbReference type="NCBI Taxonomy" id="2803775"/>
    <lineage>
        <taxon>Bacteria</taxon>
        <taxon>Pseudomonadati</taxon>
        <taxon>Bacteroidota</taxon>
        <taxon>Sphingobacteriia</taxon>
        <taxon>Sphingobacteriales</taxon>
        <taxon>Sphingobacteriaceae</taxon>
        <taxon>Sphingobacterium</taxon>
    </lineage>
</organism>
<gene>
    <name evidence="2" type="ORF">JKG61_15560</name>
</gene>
<dbReference type="EMBL" id="JAERTY010000008">
    <property type="protein sequence ID" value="MBL1410170.1"/>
    <property type="molecule type" value="Genomic_DNA"/>
</dbReference>
<dbReference type="CDD" id="cd14948">
    <property type="entry name" value="BACON"/>
    <property type="match status" value="1"/>
</dbReference>
<name>A0ABS1R7C7_9SPHI</name>
<keyword evidence="3" id="KW-1185">Reference proteome</keyword>
<proteinExistence type="predicted"/>
<comment type="caution">
    <text evidence="2">The sequence shown here is derived from an EMBL/GenBank/DDBJ whole genome shotgun (WGS) entry which is preliminary data.</text>
</comment>
<feature type="domain" description="BACON" evidence="1">
    <location>
        <begin position="36"/>
        <end position="114"/>
    </location>
</feature>
<dbReference type="InterPro" id="IPR024361">
    <property type="entry name" value="BACON"/>
</dbReference>
<protein>
    <submittedName>
        <fullName evidence="2">BACON domain-containing protein</fullName>
    </submittedName>
</protein>
<reference evidence="2 3" key="1">
    <citation type="submission" date="2021-01" db="EMBL/GenBank/DDBJ databases">
        <title>C459-1 draft genome sequence.</title>
        <authorList>
            <person name="Zhang X.-F."/>
        </authorList>
    </citation>
    <scope>NUCLEOTIDE SEQUENCE [LARGE SCALE GENOMIC DNA]</scope>
    <source>
        <strain evidence="3">C459-1</strain>
    </source>
</reference>
<dbReference type="InterPro" id="IPR013783">
    <property type="entry name" value="Ig-like_fold"/>
</dbReference>
<dbReference type="Proteomes" id="UP000625283">
    <property type="component" value="Unassembled WGS sequence"/>
</dbReference>
<accession>A0ABS1R7C7</accession>
<dbReference type="RefSeq" id="WP_202103865.1">
    <property type="nucleotide sequence ID" value="NZ_JAERTY010000008.1"/>
</dbReference>
<dbReference type="Pfam" id="PF19190">
    <property type="entry name" value="BACON_2"/>
    <property type="match status" value="1"/>
</dbReference>
<evidence type="ECO:0000313" key="3">
    <source>
        <dbReference type="Proteomes" id="UP000625283"/>
    </source>
</evidence>
<sequence>MKYYKSYNLYLVFAFVLFFSNCEKEKSESFLKRNVEQLSFDYIEESKEFTVRATGDWSIQIPDEDNWIKVEPQSGTGDGNTYQKVKVTCIRNTSEARKGTIYLSGSSQQNVPIKINQNNGLFEWATHSNGKYLALEGDLTVGKTITAKLKVPYRKAVGDEKFPVTIELSGKGATGINAPTGPIQVSTSGDGFLYIPLNGLTETQGLVEIAVKIDNQDFGTMQTIAGQGQTIIKQSFDNFLWGGDCIANKDGITSIKATAEMALGDETILCAVGTNGANGSGVTSTIRTSNPTFYKSIGLEGWLGVRNYMRPGYIQLGAASATATEFGSILTPALPIPTGENKDLLVTFKAALYNNPGPSSILVGLFPKAVQGVTLANINSLTNKVSIPFNVATMKWIEVSCVIKAATNASALTIMLPEDTNQNGTVQASRLYIDDIIVTY</sequence>
<dbReference type="Gene3D" id="2.60.40.10">
    <property type="entry name" value="Immunoglobulins"/>
    <property type="match status" value="1"/>
</dbReference>
<evidence type="ECO:0000259" key="1">
    <source>
        <dbReference type="Pfam" id="PF19190"/>
    </source>
</evidence>
<evidence type="ECO:0000313" key="2">
    <source>
        <dbReference type="EMBL" id="MBL1410170.1"/>
    </source>
</evidence>